<feature type="region of interest" description="Disordered" evidence="1">
    <location>
        <begin position="495"/>
        <end position="556"/>
    </location>
</feature>
<evidence type="ECO:0000256" key="1">
    <source>
        <dbReference type="SAM" id="MobiDB-lite"/>
    </source>
</evidence>
<name>A0A7Z0C4K3_9ACTN</name>
<dbReference type="RefSeq" id="WP_179532086.1">
    <property type="nucleotide sequence ID" value="NZ_BAAAPP010000008.1"/>
</dbReference>
<sequence>MSGRRTSTTRPAVRFGAGLAAAALVSLALPVTTGSAAPAAGPVAAGSVSAVAGAVRAADPEFAGYAATTMATPVRVEIFEPTIPIPASPQAEFNLGYSIVKADSSTSRGRASYFWPGDAVGEGFKTIVENLGLPPELAGPIAEQGYPVQVNSNHPAGPASESSEDFPGSISRTSASAEKTTALAGYSTDCRLGQPDAAPADEGGEGGEDEGPIPGLPGLPDLPFPGIPGLGQSLASTLDQTVTTLTGGALPGTGAQGAKGAAGSKGTAGAKGAKGVKAAEDEVECPIPAQLAAVVDVGGIGASSTVTRGVDDDGVERVKAVSRSAVGEVSLLGGIITLDGMVSTARTTSDGDKAVVKGVTDYGTLTIAGQRFRYGTDGFEAAGTPQDLPGLPADPNQALEALGVQLLLPQPTEEREGDKGTVAVGGLQVVIDATVLRTQLINGGLPIDAIADAIAGLPFPEEAGQLKSLLGAALNLSPKFVITLGNASAVVDTSPEIEIPDVDPGDTDNDPSSPVDTGSGAGSGGDLGTGGGDLPASDPAPSGGEPAIGDTGTLTDAGPVGAGLPELFSIPGALFFGGILGATVLGSYLRRLGLLALGGGVSCAHGLESGLPDLRKA</sequence>
<feature type="compositionally biased region" description="Pro residues" evidence="1">
    <location>
        <begin position="214"/>
        <end position="226"/>
    </location>
</feature>
<comment type="caution">
    <text evidence="4">The sequence shown here is derived from an EMBL/GenBank/DDBJ whole genome shotgun (WGS) entry which is preliminary data.</text>
</comment>
<feature type="signal peptide" evidence="3">
    <location>
        <begin position="1"/>
        <end position="36"/>
    </location>
</feature>
<accession>A0A7Z0C4K3</accession>
<feature type="compositionally biased region" description="Gly residues" evidence="1">
    <location>
        <begin position="519"/>
        <end position="533"/>
    </location>
</feature>
<feature type="compositionally biased region" description="Low complexity" evidence="1">
    <location>
        <begin position="258"/>
        <end position="271"/>
    </location>
</feature>
<feature type="chain" id="PRO_5030771492" description="Collagen triple helix repeat-containing protein" evidence="3">
    <location>
        <begin position="37"/>
        <end position="617"/>
    </location>
</feature>
<feature type="transmembrane region" description="Helical" evidence="2">
    <location>
        <begin position="568"/>
        <end position="589"/>
    </location>
</feature>
<organism evidence="4 5">
    <name type="scientific">Nocardioides marinus</name>
    <dbReference type="NCBI Taxonomy" id="374514"/>
    <lineage>
        <taxon>Bacteria</taxon>
        <taxon>Bacillati</taxon>
        <taxon>Actinomycetota</taxon>
        <taxon>Actinomycetes</taxon>
        <taxon>Propionibacteriales</taxon>
        <taxon>Nocardioidaceae</taxon>
        <taxon>Nocardioides</taxon>
    </lineage>
</organism>
<feature type="region of interest" description="Disordered" evidence="1">
    <location>
        <begin position="248"/>
        <end position="271"/>
    </location>
</feature>
<evidence type="ECO:0000256" key="3">
    <source>
        <dbReference type="SAM" id="SignalP"/>
    </source>
</evidence>
<keyword evidence="5" id="KW-1185">Reference proteome</keyword>
<dbReference type="Proteomes" id="UP000537326">
    <property type="component" value="Unassembled WGS sequence"/>
</dbReference>
<reference evidence="4 5" key="1">
    <citation type="submission" date="2020-07" db="EMBL/GenBank/DDBJ databases">
        <title>Sequencing the genomes of 1000 actinobacteria strains.</title>
        <authorList>
            <person name="Klenk H.-P."/>
        </authorList>
    </citation>
    <scope>NUCLEOTIDE SEQUENCE [LARGE SCALE GENOMIC DNA]</scope>
    <source>
        <strain evidence="4 5">DSM 18248</strain>
    </source>
</reference>
<feature type="compositionally biased region" description="Acidic residues" evidence="1">
    <location>
        <begin position="498"/>
        <end position="509"/>
    </location>
</feature>
<evidence type="ECO:0000313" key="5">
    <source>
        <dbReference type="Proteomes" id="UP000537326"/>
    </source>
</evidence>
<evidence type="ECO:0000256" key="2">
    <source>
        <dbReference type="SAM" id="Phobius"/>
    </source>
</evidence>
<evidence type="ECO:0008006" key="6">
    <source>
        <dbReference type="Google" id="ProtNLM"/>
    </source>
</evidence>
<dbReference type="AlphaFoldDB" id="A0A7Z0C4K3"/>
<protein>
    <recommendedName>
        <fullName evidence="6">Collagen triple helix repeat-containing protein</fullName>
    </recommendedName>
</protein>
<evidence type="ECO:0000313" key="4">
    <source>
        <dbReference type="EMBL" id="NYI11392.1"/>
    </source>
</evidence>
<keyword evidence="2" id="KW-0812">Transmembrane</keyword>
<feature type="compositionally biased region" description="Acidic residues" evidence="1">
    <location>
        <begin position="202"/>
        <end position="211"/>
    </location>
</feature>
<dbReference type="EMBL" id="JACBZI010000001">
    <property type="protein sequence ID" value="NYI11392.1"/>
    <property type="molecule type" value="Genomic_DNA"/>
</dbReference>
<gene>
    <name evidence="4" type="ORF">BKA05_002907</name>
</gene>
<proteinExistence type="predicted"/>
<keyword evidence="2" id="KW-1133">Transmembrane helix</keyword>
<keyword evidence="3" id="KW-0732">Signal</keyword>
<dbReference type="NCBIfam" id="NF040603">
    <property type="entry name" value="choice_anch_P"/>
    <property type="match status" value="1"/>
</dbReference>
<feature type="compositionally biased region" description="Polar residues" evidence="1">
    <location>
        <begin position="170"/>
        <end position="179"/>
    </location>
</feature>
<keyword evidence="2" id="KW-0472">Membrane</keyword>
<feature type="region of interest" description="Disordered" evidence="1">
    <location>
        <begin position="147"/>
        <end position="233"/>
    </location>
</feature>